<evidence type="ECO:0000313" key="11">
    <source>
        <dbReference type="Proteomes" id="UP000288168"/>
    </source>
</evidence>
<evidence type="ECO:0000256" key="1">
    <source>
        <dbReference type="ARBA" id="ARBA00001947"/>
    </source>
</evidence>
<keyword evidence="3" id="KW-0479">Metal-binding</keyword>
<keyword evidence="5" id="KW-0560">Oxidoreductase</keyword>
<dbReference type="InterPro" id="IPR025676">
    <property type="entry name" value="Clr5_dom"/>
</dbReference>
<evidence type="ECO:0000256" key="4">
    <source>
        <dbReference type="ARBA" id="ARBA00022833"/>
    </source>
</evidence>
<comment type="cofactor">
    <cofactor evidence="1">
        <name>Zn(2+)</name>
        <dbReference type="ChEBI" id="CHEBI:29105"/>
    </cofactor>
</comment>
<dbReference type="SUPFAM" id="SSF51735">
    <property type="entry name" value="NAD(P)-binding Rossmann-fold domains"/>
    <property type="match status" value="1"/>
</dbReference>
<protein>
    <recommendedName>
        <fullName evidence="12">Clr5 domain-containing protein</fullName>
    </recommendedName>
</protein>
<dbReference type="OrthoDB" id="5308957at2759"/>
<feature type="domain" description="Alcohol dehydrogenase-like C-terminal" evidence="7">
    <location>
        <begin position="659"/>
        <end position="794"/>
    </location>
</feature>
<dbReference type="Pfam" id="PF14420">
    <property type="entry name" value="Clr5"/>
    <property type="match status" value="1"/>
</dbReference>
<dbReference type="Pfam" id="PF08240">
    <property type="entry name" value="ADH_N"/>
    <property type="match status" value="1"/>
</dbReference>
<sequence>MGSRSHREFLGIHIEGNPLDALSDEPGFSFLAPFASHGASVNSRPSTSTTQLPASSAASELPPAKPSRSKRWQVPNAKWEEHKQTLHGLYIVDGLTLEKTMSIMEKNYGFQASKRMYKDRFRSWGMFKNLREKEVQKVAQELNERPDRDSEVLLNGRKISMERVHRSLAKHGKSVPEAEVTGIIVQTPAATDMGSPLDMETTETAKRTSHTPLFETDAKGPFDVQSLHGRGLSMNELHALKAKAAKQILDGQVDEAILSLRTALTGLRDLHKPTHPSVVGTAWCLADAYAMSQDIQNVDDVINWISNGYSQHLNLWHPRTLDHYLRVVERFQDSRRRNDARSLGFRLFTAIRDKIPSTQIVPARQYSEHDDGLDCVADDAEFQRIFDERSDMDEIDQQLKLARIWSVARLPGMQSVMEKLVPRFVSLPSVLRGREVEARCIYIRVLVYKRGHEIARSECKLARDLLAELILHDTPPPFEDLIRLSKELADVHKKAHDSSGFQTVQKWTSNRLEDRILKPFRGIEDSDNASALIGYFTDIGLGHQHRSEQKEAQCAPDVHSLQVGDRVAIEAPMPCENCQFCQGGRRNMCSNLRIIGVYPTNGALQRYMAHPAKLLHKLPDNISFADAALLEPLSVAIQGIRDAGGLPLGSAALICGAGPIGLLTLAAARASGAHPLVITDIEPTRLEFAQKLVPSCFTYKVDTNLTPEENAKAIRQLYGPGEYSAPETVVECTGADSSALVGFHTARMSGKLIILGVGKGTSTYFPTELMMGKMLSIKYSRNYYDAWPAGIALLSGGLINLDGLVTHSFPLERAAEAFELAASAKHDTLKVQIVDESDDSQ</sequence>
<evidence type="ECO:0000256" key="6">
    <source>
        <dbReference type="SAM" id="MobiDB-lite"/>
    </source>
</evidence>
<dbReference type="InterPro" id="IPR011990">
    <property type="entry name" value="TPR-like_helical_dom_sf"/>
</dbReference>
<comment type="caution">
    <text evidence="10">The sequence shown here is derived from an EMBL/GenBank/DDBJ whole genome shotgun (WGS) entry which is preliminary data.</text>
</comment>
<evidence type="ECO:0000259" key="9">
    <source>
        <dbReference type="Pfam" id="PF14420"/>
    </source>
</evidence>
<dbReference type="Proteomes" id="UP000288168">
    <property type="component" value="Unassembled WGS sequence"/>
</dbReference>
<gene>
    <name evidence="10" type="ORF">CEP54_005137</name>
</gene>
<name>A0A428QDZ5_9HYPO</name>
<organism evidence="10 11">
    <name type="scientific">Fusarium duplospermum</name>
    <dbReference type="NCBI Taxonomy" id="1325734"/>
    <lineage>
        <taxon>Eukaryota</taxon>
        <taxon>Fungi</taxon>
        <taxon>Dikarya</taxon>
        <taxon>Ascomycota</taxon>
        <taxon>Pezizomycotina</taxon>
        <taxon>Sordariomycetes</taxon>
        <taxon>Hypocreomycetidae</taxon>
        <taxon>Hypocreales</taxon>
        <taxon>Nectriaceae</taxon>
        <taxon>Fusarium</taxon>
        <taxon>Fusarium solani species complex</taxon>
    </lineage>
</organism>
<dbReference type="InterPro" id="IPR013149">
    <property type="entry name" value="ADH-like_C"/>
</dbReference>
<feature type="region of interest" description="Disordered" evidence="6">
    <location>
        <begin position="37"/>
        <end position="74"/>
    </location>
</feature>
<feature type="compositionally biased region" description="Polar residues" evidence="6">
    <location>
        <begin position="39"/>
        <end position="52"/>
    </location>
</feature>
<feature type="domain" description="Alcohol dehydrogenase-like N-terminal" evidence="8">
    <location>
        <begin position="554"/>
        <end position="620"/>
    </location>
</feature>
<dbReference type="AlphaFoldDB" id="A0A428QDZ5"/>
<keyword evidence="4" id="KW-0862">Zinc</keyword>
<keyword evidence="11" id="KW-1185">Reference proteome</keyword>
<evidence type="ECO:0008006" key="12">
    <source>
        <dbReference type="Google" id="ProtNLM"/>
    </source>
</evidence>
<dbReference type="PANTHER" id="PTHR43161">
    <property type="entry name" value="SORBITOL DEHYDROGENASE"/>
    <property type="match status" value="1"/>
</dbReference>
<dbReference type="GO" id="GO:0046872">
    <property type="term" value="F:metal ion binding"/>
    <property type="evidence" value="ECO:0007669"/>
    <property type="project" value="UniProtKB-KW"/>
</dbReference>
<dbReference type="InterPro" id="IPR036291">
    <property type="entry name" value="NAD(P)-bd_dom_sf"/>
</dbReference>
<evidence type="ECO:0000256" key="2">
    <source>
        <dbReference type="ARBA" id="ARBA00008072"/>
    </source>
</evidence>
<feature type="compositionally biased region" description="Low complexity" evidence="6">
    <location>
        <begin position="53"/>
        <end position="62"/>
    </location>
</feature>
<feature type="domain" description="Clr5" evidence="9">
    <location>
        <begin position="76"/>
        <end position="128"/>
    </location>
</feature>
<dbReference type="STRING" id="1325734.A0A428QDZ5"/>
<dbReference type="Gene3D" id="1.25.40.10">
    <property type="entry name" value="Tetratricopeptide repeat domain"/>
    <property type="match status" value="1"/>
</dbReference>
<evidence type="ECO:0000259" key="7">
    <source>
        <dbReference type="Pfam" id="PF00107"/>
    </source>
</evidence>
<accession>A0A428QDZ5</accession>
<reference evidence="10 11" key="1">
    <citation type="submission" date="2017-06" db="EMBL/GenBank/DDBJ databases">
        <title>Comparative genomic analysis of Ambrosia Fusariam Clade fungi.</title>
        <authorList>
            <person name="Stajich J.E."/>
            <person name="Carrillo J."/>
            <person name="Kijimoto T."/>
            <person name="Eskalen A."/>
            <person name="O'Donnell K."/>
            <person name="Kasson M."/>
        </authorList>
    </citation>
    <scope>NUCLEOTIDE SEQUENCE [LARGE SCALE GENOMIC DNA]</scope>
    <source>
        <strain evidence="10 11">NRRL62584</strain>
    </source>
</reference>
<dbReference type="SUPFAM" id="SSF50129">
    <property type="entry name" value="GroES-like"/>
    <property type="match status" value="1"/>
</dbReference>
<proteinExistence type="inferred from homology"/>
<dbReference type="Gene3D" id="3.40.50.720">
    <property type="entry name" value="NAD(P)-binding Rossmann-like Domain"/>
    <property type="match status" value="1"/>
</dbReference>
<dbReference type="GO" id="GO:0003939">
    <property type="term" value="F:L-iditol 2-dehydrogenase (NAD+) activity"/>
    <property type="evidence" value="ECO:0007669"/>
    <property type="project" value="TreeGrafter"/>
</dbReference>
<dbReference type="InterPro" id="IPR011032">
    <property type="entry name" value="GroES-like_sf"/>
</dbReference>
<comment type="similarity">
    <text evidence="2">Belongs to the zinc-containing alcohol dehydrogenase family.</text>
</comment>
<dbReference type="GO" id="GO:0006062">
    <property type="term" value="P:sorbitol catabolic process"/>
    <property type="evidence" value="ECO:0007669"/>
    <property type="project" value="TreeGrafter"/>
</dbReference>
<dbReference type="Pfam" id="PF00107">
    <property type="entry name" value="ADH_zinc_N"/>
    <property type="match status" value="1"/>
</dbReference>
<dbReference type="Gene3D" id="3.90.180.10">
    <property type="entry name" value="Medium-chain alcohol dehydrogenases, catalytic domain"/>
    <property type="match status" value="1"/>
</dbReference>
<dbReference type="InterPro" id="IPR013154">
    <property type="entry name" value="ADH-like_N"/>
</dbReference>
<dbReference type="EMBL" id="NKCI01000038">
    <property type="protein sequence ID" value="RSL63533.1"/>
    <property type="molecule type" value="Genomic_DNA"/>
</dbReference>
<evidence type="ECO:0000259" key="8">
    <source>
        <dbReference type="Pfam" id="PF08240"/>
    </source>
</evidence>
<evidence type="ECO:0000313" key="10">
    <source>
        <dbReference type="EMBL" id="RSL63533.1"/>
    </source>
</evidence>
<evidence type="ECO:0000256" key="5">
    <source>
        <dbReference type="ARBA" id="ARBA00023002"/>
    </source>
</evidence>
<dbReference type="PANTHER" id="PTHR43161:SF4">
    <property type="entry name" value="D-XYLULOSE REDUCTASE"/>
    <property type="match status" value="1"/>
</dbReference>
<evidence type="ECO:0000256" key="3">
    <source>
        <dbReference type="ARBA" id="ARBA00022723"/>
    </source>
</evidence>